<comment type="caution">
    <text evidence="1">The sequence shown here is derived from an EMBL/GenBank/DDBJ whole genome shotgun (WGS) entry which is preliminary data.</text>
</comment>
<evidence type="ECO:0000313" key="2">
    <source>
        <dbReference type="Proteomes" id="UP001151071"/>
    </source>
</evidence>
<organism evidence="1 2">
    <name type="scientific">Brevibacillus thermoruber</name>
    <dbReference type="NCBI Taxonomy" id="33942"/>
    <lineage>
        <taxon>Bacteria</taxon>
        <taxon>Bacillati</taxon>
        <taxon>Bacillota</taxon>
        <taxon>Bacilli</taxon>
        <taxon>Bacillales</taxon>
        <taxon>Paenibacillaceae</taxon>
        <taxon>Brevibacillus</taxon>
    </lineage>
</organism>
<dbReference type="Pfam" id="PF14175">
    <property type="entry name" value="YaaC"/>
    <property type="match status" value="1"/>
</dbReference>
<reference evidence="1" key="1">
    <citation type="submission" date="2022-12" db="EMBL/GenBank/DDBJ databases">
        <title>Draft genome sequence of the thermophilic strain Brevibacillus thermoruber HT42, isolated from Los Humeros, Puebla, Mexico, with biotechnological potential.</title>
        <authorList>
            <person name="Lara Sanchez J."/>
            <person name="Solis Palacios R."/>
            <person name="Bustos Baena A.S."/>
            <person name="Ruz Baez A.E."/>
            <person name="Espinosa Luna G."/>
            <person name="Oliart Ros R.M."/>
        </authorList>
    </citation>
    <scope>NUCLEOTIDE SEQUENCE</scope>
    <source>
        <strain evidence="1">HT42</strain>
    </source>
</reference>
<accession>A0A9X3TQC0</accession>
<dbReference type="EMBL" id="JAPYYP010000011">
    <property type="protein sequence ID" value="MDA5108817.1"/>
    <property type="molecule type" value="Genomic_DNA"/>
</dbReference>
<dbReference type="Proteomes" id="UP001151071">
    <property type="component" value="Unassembled WGS sequence"/>
</dbReference>
<dbReference type="RefSeq" id="WP_029098100.1">
    <property type="nucleotide sequence ID" value="NZ_JAPYYP010000011.1"/>
</dbReference>
<proteinExistence type="predicted"/>
<sequence length="334" mass="38493">MQNAWSALRLLETEPAARRYLSHCYQTRGLPHPDRLAFHQSTRFLYTWQQARQFYETAHGASLSVRPLLLFYGYVHLLKGWLITCDPDYPQNSRVLQHGVTTRKRKRGAYHLLEDEVRPQKEGLFAHLARLFGPTPLQDRYSLDELFASLAELGGPYAAVTGRKSPWVRVGLDIAQRHDDKQGTVFRVTFPAGSDGPLAYSPETFRQYVRRLAPDGCDAFLFQWVDGTGKEAVVPSTALSEWERHPLFSFHHGSLYFWNGTAETLPLPIWASHYLILYVLSMLCRYETEWWGELALSPAYSERYLVECFLDSHAHTLPTVILKQMQKNNPLFCE</sequence>
<evidence type="ECO:0000313" key="1">
    <source>
        <dbReference type="EMBL" id="MDA5108817.1"/>
    </source>
</evidence>
<keyword evidence="2" id="KW-1185">Reference proteome</keyword>
<gene>
    <name evidence="1" type="ORF">O3V59_10625</name>
</gene>
<protein>
    <submittedName>
        <fullName evidence="1">YaaC family protein</fullName>
    </submittedName>
</protein>
<dbReference type="AlphaFoldDB" id="A0A9X3TQC0"/>
<dbReference type="InterPro" id="IPR026988">
    <property type="entry name" value="YaaC-like"/>
</dbReference>
<name>A0A9X3TQC0_9BACL</name>